<comment type="caution">
    <text evidence="1">The sequence shown here is derived from an EMBL/GenBank/DDBJ whole genome shotgun (WGS) entry which is preliminary data.</text>
</comment>
<dbReference type="EMBL" id="SRLO01017261">
    <property type="protein sequence ID" value="TNN23816.1"/>
    <property type="molecule type" value="Genomic_DNA"/>
</dbReference>
<sequence length="74" mass="8055">MNCVYPSAPVTITSIQIRMASAAGATMEGRGFRRGGNNHRPDSCATGWSFYPEGLGGDWERWARGTYTGQAQLE</sequence>
<reference evidence="1 2" key="1">
    <citation type="submission" date="2019-03" db="EMBL/GenBank/DDBJ databases">
        <title>First draft genome of Liparis tanakae, snailfish: a comprehensive survey of snailfish specific genes.</title>
        <authorList>
            <person name="Kim W."/>
            <person name="Song I."/>
            <person name="Jeong J.-H."/>
            <person name="Kim D."/>
            <person name="Kim S."/>
            <person name="Ryu S."/>
            <person name="Song J.Y."/>
            <person name="Lee S.K."/>
        </authorList>
    </citation>
    <scope>NUCLEOTIDE SEQUENCE [LARGE SCALE GENOMIC DNA]</scope>
    <source>
        <tissue evidence="1">Muscle</tissue>
    </source>
</reference>
<proteinExistence type="predicted"/>
<evidence type="ECO:0000313" key="1">
    <source>
        <dbReference type="EMBL" id="TNN23816.1"/>
    </source>
</evidence>
<organism evidence="1 2">
    <name type="scientific">Liparis tanakae</name>
    <name type="common">Tanaka's snailfish</name>
    <dbReference type="NCBI Taxonomy" id="230148"/>
    <lineage>
        <taxon>Eukaryota</taxon>
        <taxon>Metazoa</taxon>
        <taxon>Chordata</taxon>
        <taxon>Craniata</taxon>
        <taxon>Vertebrata</taxon>
        <taxon>Euteleostomi</taxon>
        <taxon>Actinopterygii</taxon>
        <taxon>Neopterygii</taxon>
        <taxon>Teleostei</taxon>
        <taxon>Neoteleostei</taxon>
        <taxon>Acanthomorphata</taxon>
        <taxon>Eupercaria</taxon>
        <taxon>Perciformes</taxon>
        <taxon>Cottioidei</taxon>
        <taxon>Cottales</taxon>
        <taxon>Liparidae</taxon>
        <taxon>Liparis</taxon>
    </lineage>
</organism>
<protein>
    <submittedName>
        <fullName evidence="1">Uncharacterized protein</fullName>
    </submittedName>
</protein>
<dbReference type="Proteomes" id="UP000314294">
    <property type="component" value="Unassembled WGS sequence"/>
</dbReference>
<accession>A0A4Z2E4H4</accession>
<dbReference type="AlphaFoldDB" id="A0A4Z2E4H4"/>
<name>A0A4Z2E4H4_9TELE</name>
<evidence type="ECO:0000313" key="2">
    <source>
        <dbReference type="Proteomes" id="UP000314294"/>
    </source>
</evidence>
<gene>
    <name evidence="1" type="ORF">EYF80_066062</name>
</gene>
<keyword evidence="2" id="KW-1185">Reference proteome</keyword>